<organism evidence="4 5">
    <name type="scientific">Vitis vinifera</name>
    <name type="common">Grape</name>
    <dbReference type="NCBI Taxonomy" id="29760"/>
    <lineage>
        <taxon>Eukaryota</taxon>
        <taxon>Viridiplantae</taxon>
        <taxon>Streptophyta</taxon>
        <taxon>Embryophyta</taxon>
        <taxon>Tracheophyta</taxon>
        <taxon>Spermatophyta</taxon>
        <taxon>Magnoliopsida</taxon>
        <taxon>eudicotyledons</taxon>
        <taxon>Gunneridae</taxon>
        <taxon>Pentapetalae</taxon>
        <taxon>rosids</taxon>
        <taxon>Vitales</taxon>
        <taxon>Vitaceae</taxon>
        <taxon>Viteae</taxon>
        <taxon>Vitis</taxon>
    </lineage>
</organism>
<evidence type="ECO:0000256" key="2">
    <source>
        <dbReference type="SAM" id="SignalP"/>
    </source>
</evidence>
<dbReference type="Gene3D" id="3.30.200.20">
    <property type="entry name" value="Phosphorylase Kinase, domain 1"/>
    <property type="match status" value="1"/>
</dbReference>
<evidence type="ECO:0000313" key="5">
    <source>
        <dbReference type="Proteomes" id="UP001227230"/>
    </source>
</evidence>
<dbReference type="InterPro" id="IPR001245">
    <property type="entry name" value="Ser-Thr/Tyr_kinase_cat_dom"/>
</dbReference>
<evidence type="ECO:0000313" key="4">
    <source>
        <dbReference type="EMBL" id="WJZ92496.1"/>
    </source>
</evidence>
<dbReference type="Pfam" id="PF07714">
    <property type="entry name" value="PK_Tyr_Ser-Thr"/>
    <property type="match status" value="1"/>
</dbReference>
<dbReference type="InterPro" id="IPR011009">
    <property type="entry name" value="Kinase-like_dom_sf"/>
</dbReference>
<protein>
    <recommendedName>
        <fullName evidence="3">Protein kinase domain-containing protein</fullName>
    </recommendedName>
</protein>
<keyword evidence="2" id="KW-0732">Signal</keyword>
<dbReference type="EMBL" id="CP126655">
    <property type="protein sequence ID" value="WJZ92496.1"/>
    <property type="molecule type" value="Genomic_DNA"/>
</dbReference>
<dbReference type="InterPro" id="IPR000719">
    <property type="entry name" value="Prot_kinase_dom"/>
</dbReference>
<feature type="domain" description="Protein kinase" evidence="3">
    <location>
        <begin position="1"/>
        <end position="212"/>
    </location>
</feature>
<dbReference type="PANTHER" id="PTHR45631">
    <property type="entry name" value="OS07G0107800 PROTEIN-RELATED"/>
    <property type="match status" value="1"/>
</dbReference>
<keyword evidence="5" id="KW-1185">Reference proteome</keyword>
<gene>
    <name evidence="4" type="ORF">VitviT2T_011486</name>
</gene>
<feature type="chain" id="PRO_5046644759" description="Protein kinase domain-containing protein" evidence="2">
    <location>
        <begin position="17"/>
        <end position="212"/>
    </location>
</feature>
<dbReference type="PROSITE" id="PS50011">
    <property type="entry name" value="PROTEIN_KINASE_DOM"/>
    <property type="match status" value="1"/>
</dbReference>
<accession>A0ABY9CBX4</accession>
<keyword evidence="1" id="KW-0812">Transmembrane</keyword>
<dbReference type="SUPFAM" id="SSF56112">
    <property type="entry name" value="Protein kinase-like (PK-like)"/>
    <property type="match status" value="1"/>
</dbReference>
<keyword evidence="1" id="KW-0472">Membrane</keyword>
<dbReference type="Gene3D" id="1.10.510.10">
    <property type="entry name" value="Transferase(Phosphotransferase) domain 1"/>
    <property type="match status" value="1"/>
</dbReference>
<dbReference type="PANTHER" id="PTHR45631:SF206">
    <property type="entry name" value="PROTEIN KINASE DOMAIN-CONTAINING PROTEIN"/>
    <property type="match status" value="1"/>
</dbReference>
<dbReference type="Proteomes" id="UP001227230">
    <property type="component" value="Chromosome 8"/>
</dbReference>
<sequence>MTQCTLIVTLASFSLSFSPLECGRYLVDLAQLMTKIHHRNLVPLIGYYNERQHLGLVYEYMTNGNLQEYLSTTNTAVLSWDHRLRIVVDTAQALEYLHNGCKLPIIHKDVKTSNILLDEKLQAKVTYFRLSRIMPDENGSHASTAVVGRVGYLDLEYFRLNKLNKKWTDRRGVAWIRGERCISDCPSQAFLARIFFCTFHPLSTLYVLIWLL</sequence>
<reference evidence="4 5" key="1">
    <citation type="journal article" date="2023" name="Hortic Res">
        <title>The complete reference genome for grapevine (Vitis vinifera L.) genetics and breeding.</title>
        <authorList>
            <person name="Shi X."/>
            <person name="Cao S."/>
            <person name="Wang X."/>
            <person name="Huang S."/>
            <person name="Wang Y."/>
            <person name="Liu Z."/>
            <person name="Liu W."/>
            <person name="Leng X."/>
            <person name="Peng Y."/>
            <person name="Wang N."/>
            <person name="Wang Y."/>
            <person name="Ma Z."/>
            <person name="Xu X."/>
            <person name="Zhang F."/>
            <person name="Xue H."/>
            <person name="Zhong H."/>
            <person name="Wang Y."/>
            <person name="Zhang K."/>
            <person name="Velt A."/>
            <person name="Avia K."/>
            <person name="Holtgrawe D."/>
            <person name="Grimplet J."/>
            <person name="Matus J.T."/>
            <person name="Ware D."/>
            <person name="Wu X."/>
            <person name="Wang H."/>
            <person name="Liu C."/>
            <person name="Fang Y."/>
            <person name="Rustenholz C."/>
            <person name="Cheng Z."/>
            <person name="Xiao H."/>
            <person name="Zhou Y."/>
        </authorList>
    </citation>
    <scope>NUCLEOTIDE SEQUENCE [LARGE SCALE GENOMIC DNA]</scope>
    <source>
        <strain evidence="5">cv. Pinot noir / PN40024</strain>
        <tissue evidence="4">Leaf</tissue>
    </source>
</reference>
<dbReference type="InterPro" id="IPR008271">
    <property type="entry name" value="Ser/Thr_kinase_AS"/>
</dbReference>
<evidence type="ECO:0000256" key="1">
    <source>
        <dbReference type="SAM" id="Phobius"/>
    </source>
</evidence>
<evidence type="ECO:0000259" key="3">
    <source>
        <dbReference type="PROSITE" id="PS50011"/>
    </source>
</evidence>
<name>A0ABY9CBX4_VITVI</name>
<dbReference type="SMART" id="SM00220">
    <property type="entry name" value="S_TKc"/>
    <property type="match status" value="1"/>
</dbReference>
<dbReference type="PROSITE" id="PS00108">
    <property type="entry name" value="PROTEIN_KINASE_ST"/>
    <property type="match status" value="1"/>
</dbReference>
<keyword evidence="1" id="KW-1133">Transmembrane helix</keyword>
<feature type="signal peptide" evidence="2">
    <location>
        <begin position="1"/>
        <end position="16"/>
    </location>
</feature>
<feature type="transmembrane region" description="Helical" evidence="1">
    <location>
        <begin position="190"/>
        <end position="211"/>
    </location>
</feature>
<proteinExistence type="predicted"/>